<gene>
    <name evidence="2" type="ORF">BDY21DRAFT_176737</name>
</gene>
<feature type="compositionally biased region" description="Polar residues" evidence="1">
    <location>
        <begin position="175"/>
        <end position="184"/>
    </location>
</feature>
<proteinExistence type="predicted"/>
<feature type="region of interest" description="Disordered" evidence="1">
    <location>
        <begin position="1"/>
        <end position="29"/>
    </location>
</feature>
<dbReference type="EMBL" id="MU001674">
    <property type="protein sequence ID" value="KAF2459719.1"/>
    <property type="molecule type" value="Genomic_DNA"/>
</dbReference>
<feature type="region of interest" description="Disordered" evidence="1">
    <location>
        <begin position="77"/>
        <end position="122"/>
    </location>
</feature>
<dbReference type="AlphaFoldDB" id="A0A6A6P766"/>
<name>A0A6A6P766_9PEZI</name>
<accession>A0A6A6P766</accession>
<feature type="compositionally biased region" description="Acidic residues" evidence="1">
    <location>
        <begin position="187"/>
        <end position="197"/>
    </location>
</feature>
<feature type="compositionally biased region" description="Basic and acidic residues" evidence="1">
    <location>
        <begin position="142"/>
        <end position="166"/>
    </location>
</feature>
<feature type="region of interest" description="Disordered" evidence="1">
    <location>
        <begin position="139"/>
        <end position="197"/>
    </location>
</feature>
<evidence type="ECO:0000313" key="3">
    <source>
        <dbReference type="Proteomes" id="UP000799766"/>
    </source>
</evidence>
<keyword evidence="3" id="KW-1185">Reference proteome</keyword>
<evidence type="ECO:0000256" key="1">
    <source>
        <dbReference type="SAM" id="MobiDB-lite"/>
    </source>
</evidence>
<protein>
    <submittedName>
        <fullName evidence="2">Uncharacterized protein</fullName>
    </submittedName>
</protein>
<sequence>MSAKGSSSAHKRDVSGASTNPDDDDCGVSVASPVSFGDRLYPLRPCKFVSNLALQPSLLASLLIKIYILAPKAAPEMTTSVSGSGSEKAPAAPAASASRAPSVAASTRSGESKQQTSEHRTYLCDNPTDFMAKWRMLQAEQGKAKAAETKAKAAAKKAAEEKEKAARAAPDGENNKSANGNLKENASDGEAEPDLVW</sequence>
<reference evidence="2" key="1">
    <citation type="journal article" date="2020" name="Stud. Mycol.">
        <title>101 Dothideomycetes genomes: a test case for predicting lifestyles and emergence of pathogens.</title>
        <authorList>
            <person name="Haridas S."/>
            <person name="Albert R."/>
            <person name="Binder M."/>
            <person name="Bloem J."/>
            <person name="Labutti K."/>
            <person name="Salamov A."/>
            <person name="Andreopoulos B."/>
            <person name="Baker S."/>
            <person name="Barry K."/>
            <person name="Bills G."/>
            <person name="Bluhm B."/>
            <person name="Cannon C."/>
            <person name="Castanera R."/>
            <person name="Culley D."/>
            <person name="Daum C."/>
            <person name="Ezra D."/>
            <person name="Gonzalez J."/>
            <person name="Henrissat B."/>
            <person name="Kuo A."/>
            <person name="Liang C."/>
            <person name="Lipzen A."/>
            <person name="Lutzoni F."/>
            <person name="Magnuson J."/>
            <person name="Mondo S."/>
            <person name="Nolan M."/>
            <person name="Ohm R."/>
            <person name="Pangilinan J."/>
            <person name="Park H.-J."/>
            <person name="Ramirez L."/>
            <person name="Alfaro M."/>
            <person name="Sun H."/>
            <person name="Tritt A."/>
            <person name="Yoshinaga Y."/>
            <person name="Zwiers L.-H."/>
            <person name="Turgeon B."/>
            <person name="Goodwin S."/>
            <person name="Spatafora J."/>
            <person name="Crous P."/>
            <person name="Grigoriev I."/>
        </authorList>
    </citation>
    <scope>NUCLEOTIDE SEQUENCE</scope>
    <source>
        <strain evidence="2">ATCC 16933</strain>
    </source>
</reference>
<feature type="compositionally biased region" description="Low complexity" evidence="1">
    <location>
        <begin position="82"/>
        <end position="109"/>
    </location>
</feature>
<organism evidence="2 3">
    <name type="scientific">Lineolata rhizophorae</name>
    <dbReference type="NCBI Taxonomy" id="578093"/>
    <lineage>
        <taxon>Eukaryota</taxon>
        <taxon>Fungi</taxon>
        <taxon>Dikarya</taxon>
        <taxon>Ascomycota</taxon>
        <taxon>Pezizomycotina</taxon>
        <taxon>Dothideomycetes</taxon>
        <taxon>Dothideomycetes incertae sedis</taxon>
        <taxon>Lineolatales</taxon>
        <taxon>Lineolataceae</taxon>
        <taxon>Lineolata</taxon>
    </lineage>
</organism>
<evidence type="ECO:0000313" key="2">
    <source>
        <dbReference type="EMBL" id="KAF2459719.1"/>
    </source>
</evidence>
<dbReference type="Proteomes" id="UP000799766">
    <property type="component" value="Unassembled WGS sequence"/>
</dbReference>